<dbReference type="HOGENOM" id="CLU_1293464_0_0_6"/>
<dbReference type="GeneID" id="72428673"/>
<organism evidence="1 2">
    <name type="scientific">Rhodanobacter denitrificans</name>
    <dbReference type="NCBI Taxonomy" id="666685"/>
    <lineage>
        <taxon>Bacteria</taxon>
        <taxon>Pseudomonadati</taxon>
        <taxon>Pseudomonadota</taxon>
        <taxon>Gammaproteobacteria</taxon>
        <taxon>Lysobacterales</taxon>
        <taxon>Rhodanobacteraceae</taxon>
        <taxon>Rhodanobacter</taxon>
    </lineage>
</organism>
<gene>
    <name evidence="1" type="ORF">R2APBS1_1939</name>
</gene>
<dbReference type="EMBL" id="CP003470">
    <property type="protein sequence ID" value="AGG89062.1"/>
    <property type="molecule type" value="Genomic_DNA"/>
</dbReference>
<name>M4NG61_9GAMM</name>
<proteinExistence type="predicted"/>
<sequence precursor="true">MSDVTRIQLGGSAEYRVETRDGCTLIFGSIPARRVAEMAAGTPADTVLAVDLASLTGASLAFGAPKDVDALVARLRRERLASPYDVLPGWSRGANDWFLAGEHGASSATILQRVTGVDHPYTHQHGDTPCEFPLDPADFRRCRLLLEAAPDVAARFPAVMASVSPTWAALVAHWDELCGLMDEECADWATGGTTPCPRTYERLHALLFPDFSR</sequence>
<dbReference type="Proteomes" id="UP000011859">
    <property type="component" value="Chromosome"/>
</dbReference>
<dbReference type="OrthoDB" id="9133868at2"/>
<protein>
    <submittedName>
        <fullName evidence="1">Uncharacterized protein</fullName>
    </submittedName>
</protein>
<dbReference type="STRING" id="666685.R2APBS1_1939"/>
<evidence type="ECO:0000313" key="1">
    <source>
        <dbReference type="EMBL" id="AGG89062.1"/>
    </source>
</evidence>
<dbReference type="AlphaFoldDB" id="M4NG61"/>
<evidence type="ECO:0000313" key="2">
    <source>
        <dbReference type="Proteomes" id="UP000011859"/>
    </source>
</evidence>
<reference evidence="1 2" key="1">
    <citation type="submission" date="2012-04" db="EMBL/GenBank/DDBJ databases">
        <title>Complete genome of Rhodanobacter sp. 2APBS1.</title>
        <authorList>
            <consortium name="US DOE Joint Genome Institute"/>
            <person name="Huntemann M."/>
            <person name="Wei C.-L."/>
            <person name="Han J."/>
            <person name="Detter J.C."/>
            <person name="Han C."/>
            <person name="Tapia R."/>
            <person name="Munk A.C.C."/>
            <person name="Chen A."/>
            <person name="Krypides N."/>
            <person name="Mavromatis K."/>
            <person name="Markowitz V."/>
            <person name="Szeto E."/>
            <person name="Ivanova N."/>
            <person name="Mikhailova N."/>
            <person name="Ovchinnikova G."/>
            <person name="Pagani I."/>
            <person name="Pati A."/>
            <person name="Goodwin L."/>
            <person name="Peters L."/>
            <person name="Pitluck S."/>
            <person name="Woyke T."/>
            <person name="Prakash O."/>
            <person name="Elkins J."/>
            <person name="Brown S."/>
            <person name="Palumbo A."/>
            <person name="Hemme C."/>
            <person name="Zhou J."/>
            <person name="Watson D."/>
            <person name="Jardine P."/>
            <person name="Kostka J."/>
            <person name="Green S."/>
        </authorList>
    </citation>
    <scope>NUCLEOTIDE SEQUENCE [LARGE SCALE GENOMIC DNA]</scope>
    <source>
        <strain evidence="1 2">2APBS1</strain>
    </source>
</reference>
<keyword evidence="2" id="KW-1185">Reference proteome</keyword>
<accession>M4NG61</accession>
<dbReference type="KEGG" id="rhd:R2APBS1_1939"/>
<dbReference type="RefSeq" id="WP_015447787.1">
    <property type="nucleotide sequence ID" value="NC_020541.1"/>
</dbReference>
<dbReference type="eggNOG" id="ENOG5033GTR">
    <property type="taxonomic scope" value="Bacteria"/>
</dbReference>